<evidence type="ECO:0000259" key="10">
    <source>
        <dbReference type="SMART" id="SM00385"/>
    </source>
</evidence>
<feature type="chain" id="PRO_5043617387" description="B-like cyclin" evidence="9">
    <location>
        <begin position="23"/>
        <end position="433"/>
    </location>
</feature>
<dbReference type="Proteomes" id="UP001154282">
    <property type="component" value="Unassembled WGS sequence"/>
</dbReference>
<dbReference type="Pfam" id="PF02984">
    <property type="entry name" value="Cyclin_C"/>
    <property type="match status" value="1"/>
</dbReference>
<dbReference type="Pfam" id="PF00134">
    <property type="entry name" value="Cyclin_N"/>
    <property type="match status" value="1"/>
</dbReference>
<feature type="region of interest" description="Disordered" evidence="8">
    <location>
        <begin position="327"/>
        <end position="346"/>
    </location>
</feature>
<dbReference type="Gene3D" id="1.10.472.10">
    <property type="entry name" value="Cyclin-like"/>
    <property type="match status" value="2"/>
</dbReference>
<feature type="signal peptide" evidence="9">
    <location>
        <begin position="1"/>
        <end position="22"/>
    </location>
</feature>
<dbReference type="SMART" id="SM01332">
    <property type="entry name" value="Cyclin_C"/>
    <property type="match status" value="1"/>
</dbReference>
<dbReference type="InterPro" id="IPR013763">
    <property type="entry name" value="Cyclin-like_dom"/>
</dbReference>
<evidence type="ECO:0000313" key="13">
    <source>
        <dbReference type="Proteomes" id="UP001154282"/>
    </source>
</evidence>
<dbReference type="SMART" id="SM00385">
    <property type="entry name" value="CYCLIN"/>
    <property type="match status" value="1"/>
</dbReference>
<comment type="subunit">
    <text evidence="2">Interacts with the CDC2 protein kinase to form a serine/threonine kinase holoenzyme complex also known as maturation promoting factor (MPF). The cyclin subunit imparts substrate specificity to the complex.</text>
</comment>
<evidence type="ECO:0000256" key="3">
    <source>
        <dbReference type="ARBA" id="ARBA00022618"/>
    </source>
</evidence>
<evidence type="ECO:0000256" key="8">
    <source>
        <dbReference type="SAM" id="MobiDB-lite"/>
    </source>
</evidence>
<dbReference type="FunFam" id="1.10.472.10:FF:000040">
    <property type="entry name" value="D6-type cyclin"/>
    <property type="match status" value="1"/>
</dbReference>
<dbReference type="FunFam" id="1.10.472.10:FF:000060">
    <property type="entry name" value="D6-type cyclin"/>
    <property type="match status" value="1"/>
</dbReference>
<dbReference type="InterPro" id="IPR039361">
    <property type="entry name" value="Cyclin"/>
</dbReference>
<evidence type="ECO:0000256" key="4">
    <source>
        <dbReference type="ARBA" id="ARBA00023127"/>
    </source>
</evidence>
<dbReference type="GO" id="GO:0051301">
    <property type="term" value="P:cell division"/>
    <property type="evidence" value="ECO:0007669"/>
    <property type="project" value="UniProtKB-KW"/>
</dbReference>
<name>A0AAV0QZ32_9ROSI</name>
<feature type="domain" description="Cyclin-like" evidence="10">
    <location>
        <begin position="102"/>
        <end position="191"/>
    </location>
</feature>
<dbReference type="PANTHER" id="PTHR10177">
    <property type="entry name" value="CYCLINS"/>
    <property type="match status" value="1"/>
</dbReference>
<dbReference type="CDD" id="cd20544">
    <property type="entry name" value="CYCLIN_AtCycD-like_rpt2"/>
    <property type="match status" value="1"/>
</dbReference>
<accession>A0AAV0QZ32</accession>
<comment type="similarity">
    <text evidence="1">Belongs to the cyclin family. Cyclin D subfamily.</text>
</comment>
<evidence type="ECO:0000256" key="6">
    <source>
        <dbReference type="ARBA" id="ARBA00032263"/>
    </source>
</evidence>
<dbReference type="InterPro" id="IPR004367">
    <property type="entry name" value="Cyclin_C-dom"/>
</dbReference>
<feature type="domain" description="Cyclin C-terminal" evidence="11">
    <location>
        <begin position="200"/>
        <end position="315"/>
    </location>
</feature>
<keyword evidence="5" id="KW-0131">Cell cycle</keyword>
<dbReference type="InterPro" id="IPR036915">
    <property type="entry name" value="Cyclin-like_sf"/>
</dbReference>
<evidence type="ECO:0000256" key="7">
    <source>
        <dbReference type="RuleBase" id="RU000383"/>
    </source>
</evidence>
<evidence type="ECO:0000256" key="5">
    <source>
        <dbReference type="ARBA" id="ARBA00023306"/>
    </source>
</evidence>
<proteinExistence type="inferred from homology"/>
<organism evidence="12 13">
    <name type="scientific">Linum tenue</name>
    <dbReference type="NCBI Taxonomy" id="586396"/>
    <lineage>
        <taxon>Eukaryota</taxon>
        <taxon>Viridiplantae</taxon>
        <taxon>Streptophyta</taxon>
        <taxon>Embryophyta</taxon>
        <taxon>Tracheophyta</taxon>
        <taxon>Spermatophyta</taxon>
        <taxon>Magnoliopsida</taxon>
        <taxon>eudicotyledons</taxon>
        <taxon>Gunneridae</taxon>
        <taxon>Pentapetalae</taxon>
        <taxon>rosids</taxon>
        <taxon>fabids</taxon>
        <taxon>Malpighiales</taxon>
        <taxon>Linaceae</taxon>
        <taxon>Linum</taxon>
    </lineage>
</organism>
<evidence type="ECO:0000256" key="2">
    <source>
        <dbReference type="ARBA" id="ARBA00011177"/>
    </source>
</evidence>
<comment type="caution">
    <text evidence="12">The sequence shown here is derived from an EMBL/GenBank/DDBJ whole genome shotgun (WGS) entry which is preliminary data.</text>
</comment>
<keyword evidence="9" id="KW-0732">Signal</keyword>
<evidence type="ECO:0000256" key="1">
    <source>
        <dbReference type="ARBA" id="ARBA00009065"/>
    </source>
</evidence>
<sequence>MHKTDCRGFIFLLLKLYRSIFSLSMSSTSSEETSSELGNKVTEHSEMEFDLENPLTSHHGIHSDTFPSLFLIESDHMPSLSYSKSVKTPAGIGFSFRQDAVTSILQVCCFFDPFLSYLAVNYLDRFLSTQGMPQQKPWVVRLLRVSCVSLAVKMMNRTTEFSLNDIQGNANHGGLVFDTETIQRMEALILGALKWRMRSVTPFAFLSFFIHYFKLKDPPLKQALRTRATQTILRAQNEGKMVGFKPSLIAASALLSACHELFPLQFSCYRDAILSCSYVNKEMMEESYKEMQEVAMEEYESVMDRVSSSDTPVNLQLDRQLFFCSSASSEGEEEEPKQKNMNDGTISTSTSISSCCSDGGTIGQVVAVDNIMMTEAINRNNSKRRKITTTATTTNYCNNHDEHNNDATAAAPEISQRLSDPDIAPHHHYHYNC</sequence>
<evidence type="ECO:0000259" key="11">
    <source>
        <dbReference type="SMART" id="SM01332"/>
    </source>
</evidence>
<dbReference type="AlphaFoldDB" id="A0AAV0QZ32"/>
<evidence type="ECO:0000256" key="9">
    <source>
        <dbReference type="SAM" id="SignalP"/>
    </source>
</evidence>
<dbReference type="InterPro" id="IPR006671">
    <property type="entry name" value="Cyclin_N"/>
</dbReference>
<gene>
    <name evidence="12" type="ORF">LITE_LOCUS45435</name>
</gene>
<dbReference type="SUPFAM" id="SSF47954">
    <property type="entry name" value="Cyclin-like"/>
    <property type="match status" value="2"/>
</dbReference>
<keyword evidence="13" id="KW-1185">Reference proteome</keyword>
<keyword evidence="3" id="KW-0132">Cell division</keyword>
<protein>
    <recommendedName>
        <fullName evidence="6">B-like cyclin</fullName>
    </recommendedName>
</protein>
<evidence type="ECO:0000313" key="12">
    <source>
        <dbReference type="EMBL" id="CAI0550171.1"/>
    </source>
</evidence>
<keyword evidence="4 7" id="KW-0195">Cyclin</keyword>
<reference evidence="12" key="1">
    <citation type="submission" date="2022-08" db="EMBL/GenBank/DDBJ databases">
        <authorList>
            <person name="Gutierrez-Valencia J."/>
        </authorList>
    </citation>
    <scope>NUCLEOTIDE SEQUENCE</scope>
</reference>
<dbReference type="EMBL" id="CAMGYJ010000010">
    <property type="protein sequence ID" value="CAI0550171.1"/>
    <property type="molecule type" value="Genomic_DNA"/>
</dbReference>